<keyword evidence="2" id="KW-1133">Transmembrane helix</keyword>
<protein>
    <submittedName>
        <fullName evidence="3">Uncharacterized protein</fullName>
    </submittedName>
</protein>
<dbReference type="AlphaFoldDB" id="A0A427XPJ0"/>
<keyword evidence="2" id="KW-0472">Membrane</keyword>
<dbReference type="STRING" id="1890683.A0A427XPJ0"/>
<dbReference type="Proteomes" id="UP000279259">
    <property type="component" value="Unassembled WGS sequence"/>
</dbReference>
<dbReference type="EMBL" id="RSCD01000033">
    <property type="protein sequence ID" value="RSH80748.1"/>
    <property type="molecule type" value="Genomic_DNA"/>
</dbReference>
<evidence type="ECO:0000256" key="1">
    <source>
        <dbReference type="SAM" id="MobiDB-lite"/>
    </source>
</evidence>
<feature type="region of interest" description="Disordered" evidence="1">
    <location>
        <begin position="47"/>
        <end position="85"/>
    </location>
</feature>
<proteinExistence type="predicted"/>
<organism evidence="3 4">
    <name type="scientific">Saitozyma podzolica</name>
    <dbReference type="NCBI Taxonomy" id="1890683"/>
    <lineage>
        <taxon>Eukaryota</taxon>
        <taxon>Fungi</taxon>
        <taxon>Dikarya</taxon>
        <taxon>Basidiomycota</taxon>
        <taxon>Agaricomycotina</taxon>
        <taxon>Tremellomycetes</taxon>
        <taxon>Tremellales</taxon>
        <taxon>Trimorphomycetaceae</taxon>
        <taxon>Saitozyma</taxon>
    </lineage>
</organism>
<sequence length="191" mass="21600">MSSSTPEQLPRPTTDWLSVGSVFALVTLSYILHAFWLSRKARLGDAHTRRSSESYIPSRENEIAGGTAGPHPPSGQPDSTASNRYTDLGLRDITPAQREQLRSDKLLYHQLQNIEDYPDAHHAAHQRLVHLLNQTISEALCSPEGTMLDIQGFSPSQLRQYFKNEHTTTVNKYEAYLARRKQGGIRELFRD</sequence>
<feature type="transmembrane region" description="Helical" evidence="2">
    <location>
        <begin position="16"/>
        <end position="37"/>
    </location>
</feature>
<feature type="compositionally biased region" description="Polar residues" evidence="1">
    <location>
        <begin position="76"/>
        <end position="85"/>
    </location>
</feature>
<gene>
    <name evidence="3" type="ORF">EHS25_007084</name>
</gene>
<name>A0A427XPJ0_9TREE</name>
<evidence type="ECO:0000313" key="3">
    <source>
        <dbReference type="EMBL" id="RSH80748.1"/>
    </source>
</evidence>
<comment type="caution">
    <text evidence="3">The sequence shown here is derived from an EMBL/GenBank/DDBJ whole genome shotgun (WGS) entry which is preliminary data.</text>
</comment>
<reference evidence="3 4" key="1">
    <citation type="submission" date="2018-11" db="EMBL/GenBank/DDBJ databases">
        <title>Genome sequence of Saitozyma podzolica DSM 27192.</title>
        <authorList>
            <person name="Aliyu H."/>
            <person name="Gorte O."/>
            <person name="Ochsenreither K."/>
        </authorList>
    </citation>
    <scope>NUCLEOTIDE SEQUENCE [LARGE SCALE GENOMIC DNA]</scope>
    <source>
        <strain evidence="3 4">DSM 27192</strain>
    </source>
</reference>
<keyword evidence="2" id="KW-0812">Transmembrane</keyword>
<evidence type="ECO:0000256" key="2">
    <source>
        <dbReference type="SAM" id="Phobius"/>
    </source>
</evidence>
<accession>A0A427XPJ0</accession>
<evidence type="ECO:0000313" key="4">
    <source>
        <dbReference type="Proteomes" id="UP000279259"/>
    </source>
</evidence>
<keyword evidence="4" id="KW-1185">Reference proteome</keyword>